<proteinExistence type="predicted"/>
<dbReference type="InterPro" id="IPR029062">
    <property type="entry name" value="Class_I_gatase-like"/>
</dbReference>
<dbReference type="InterPro" id="IPR011333">
    <property type="entry name" value="SKP1/BTB/POZ_sf"/>
</dbReference>
<dbReference type="CDD" id="cd03143">
    <property type="entry name" value="A4_beta-galactosidase_middle_domain"/>
    <property type="match status" value="1"/>
</dbReference>
<dbReference type="Gene3D" id="3.30.710.10">
    <property type="entry name" value="Potassium Channel Kv1.1, Chain A"/>
    <property type="match status" value="1"/>
</dbReference>
<dbReference type="EMBL" id="JAPDFW010000114">
    <property type="protein sequence ID" value="KAJ5068597.1"/>
    <property type="molecule type" value="Genomic_DNA"/>
</dbReference>
<reference evidence="2" key="1">
    <citation type="submission" date="2022-10" db="EMBL/GenBank/DDBJ databases">
        <title>Novel sulphate-reducing endosymbionts in the free-living metamonad Anaeramoeba.</title>
        <authorList>
            <person name="Jerlstrom-Hultqvist J."/>
            <person name="Cepicka I."/>
            <person name="Gallot-Lavallee L."/>
            <person name="Salas-Leiva D."/>
            <person name="Curtis B.A."/>
            <person name="Zahonova K."/>
            <person name="Pipaliya S."/>
            <person name="Dacks J."/>
            <person name="Roger A.J."/>
        </authorList>
    </citation>
    <scope>NUCLEOTIDE SEQUENCE</scope>
    <source>
        <strain evidence="2">BMAN</strain>
    </source>
</reference>
<dbReference type="CDD" id="cd14733">
    <property type="entry name" value="BACK"/>
    <property type="match status" value="1"/>
</dbReference>
<dbReference type="CDD" id="cd18186">
    <property type="entry name" value="BTB_POZ_ZBTB_KLHL-like"/>
    <property type="match status" value="1"/>
</dbReference>
<dbReference type="PROSITE" id="PS50097">
    <property type="entry name" value="BTB"/>
    <property type="match status" value="1"/>
</dbReference>
<feature type="domain" description="BTB" evidence="1">
    <location>
        <begin position="18"/>
        <end position="91"/>
    </location>
</feature>
<dbReference type="PANTHER" id="PTHR45774">
    <property type="entry name" value="BTB/POZ DOMAIN-CONTAINING"/>
    <property type="match status" value="1"/>
</dbReference>
<dbReference type="Pfam" id="PF07707">
    <property type="entry name" value="BACK"/>
    <property type="match status" value="1"/>
</dbReference>
<dbReference type="Pfam" id="PF00651">
    <property type="entry name" value="BTB"/>
    <property type="match status" value="1"/>
</dbReference>
<accession>A0A9Q0L927</accession>
<dbReference type="PANTHER" id="PTHR45774:SF3">
    <property type="entry name" value="BTB (POZ) DOMAIN-CONTAINING 2B-RELATED"/>
    <property type="match status" value="1"/>
</dbReference>
<dbReference type="OrthoDB" id="45365at2759"/>
<evidence type="ECO:0000313" key="3">
    <source>
        <dbReference type="Proteomes" id="UP001149090"/>
    </source>
</evidence>
<keyword evidence="3" id="KW-1185">Reference proteome</keyword>
<evidence type="ECO:0000313" key="2">
    <source>
        <dbReference type="EMBL" id="KAJ5068597.1"/>
    </source>
</evidence>
<dbReference type="SMART" id="SM00875">
    <property type="entry name" value="BACK"/>
    <property type="match status" value="1"/>
</dbReference>
<dbReference type="Proteomes" id="UP001149090">
    <property type="component" value="Unassembled WGS sequence"/>
</dbReference>
<dbReference type="Gene3D" id="1.25.40.420">
    <property type="match status" value="1"/>
</dbReference>
<dbReference type="SUPFAM" id="SSF52317">
    <property type="entry name" value="Class I glutamine amidotransferase-like"/>
    <property type="match status" value="1"/>
</dbReference>
<protein>
    <submittedName>
        <fullName evidence="2">Btb (Poz) domain-containing 2a-related</fullName>
    </submittedName>
</protein>
<organism evidence="2 3">
    <name type="scientific">Anaeramoeba ignava</name>
    <name type="common">Anaerobic marine amoeba</name>
    <dbReference type="NCBI Taxonomy" id="1746090"/>
    <lineage>
        <taxon>Eukaryota</taxon>
        <taxon>Metamonada</taxon>
        <taxon>Anaeramoebidae</taxon>
        <taxon>Anaeramoeba</taxon>
    </lineage>
</organism>
<comment type="caution">
    <text evidence="2">The sequence shown here is derived from an EMBL/GenBank/DDBJ whole genome shotgun (WGS) entry which is preliminary data.</text>
</comment>
<sequence length="491" mass="55736">MNTLEQSLTKMLEEHQYADVKFVVGEAKTEIFAHRLILSVSSEFWMKMFFGLEWKEVTQKRVAEVVVPDFEPATFQQVLRFVYTREVVLDETNVLDIYRAADKYLITDLLDYCTRFVMHNISYDNCLQIFHFCQYFTKGDLYNQVCEFIEKRSNDLFRESDSLVNLEQDSIREILELKNLRIKEIDLFDKVVNWGKAKAQKEGGNPKDFLDELIPLIHLEVMTKDDLILLLGNEFIEQSQLTVLIKEKVYETVNFSSGRRGLCAKPPQELKTIIVASDDRDPYVSDLVESMKTNGIVVVDRFNGRSATPSLEKLLEYDVVVVYADYDWSSPTDVSNVLKQYVESGGGLLLFGAFALATNHPGKDLLGDITTGFIPLGKGEVRRDSNHTLGEFDHLHEIMKDVTSFDGGKSSFFVDTSEVNQGEVIARWENGIPLVTTKQPTATSGQIVVLNFFPMSTIGFSTGWLPSTHGRKLIANACDFVAQNSPNSMKL</sequence>
<dbReference type="SUPFAM" id="SSF54695">
    <property type="entry name" value="POZ domain"/>
    <property type="match status" value="1"/>
</dbReference>
<name>A0A9Q0L927_ANAIG</name>
<dbReference type="Gene3D" id="3.40.50.880">
    <property type="match status" value="1"/>
</dbReference>
<gene>
    <name evidence="2" type="ORF">M0811_02539</name>
</gene>
<dbReference type="SMART" id="SM00225">
    <property type="entry name" value="BTB"/>
    <property type="match status" value="1"/>
</dbReference>
<dbReference type="AlphaFoldDB" id="A0A9Q0L927"/>
<evidence type="ECO:0000259" key="1">
    <source>
        <dbReference type="PROSITE" id="PS50097"/>
    </source>
</evidence>
<dbReference type="InterPro" id="IPR000210">
    <property type="entry name" value="BTB/POZ_dom"/>
</dbReference>
<dbReference type="InterPro" id="IPR011705">
    <property type="entry name" value="BACK"/>
</dbReference>